<evidence type="ECO:0000256" key="4">
    <source>
        <dbReference type="ARBA" id="ARBA00023002"/>
    </source>
</evidence>
<keyword evidence="4" id="KW-0560">Oxidoreductase</keyword>
<evidence type="ECO:0000313" key="7">
    <source>
        <dbReference type="Proteomes" id="UP001610334"/>
    </source>
</evidence>
<reference evidence="6 7" key="1">
    <citation type="submission" date="2024-07" db="EMBL/GenBank/DDBJ databases">
        <title>Section-level genome sequencing and comparative genomics of Aspergillus sections Usti and Cavernicolus.</title>
        <authorList>
            <consortium name="Lawrence Berkeley National Laboratory"/>
            <person name="Nybo J.L."/>
            <person name="Vesth T.C."/>
            <person name="Theobald S."/>
            <person name="Frisvad J.C."/>
            <person name="Larsen T.O."/>
            <person name="Kjaerboelling I."/>
            <person name="Rothschild-Mancinelli K."/>
            <person name="Lyhne E.K."/>
            <person name="Kogle M.E."/>
            <person name="Barry K."/>
            <person name="Clum A."/>
            <person name="Na H."/>
            <person name="Ledsgaard L."/>
            <person name="Lin J."/>
            <person name="Lipzen A."/>
            <person name="Kuo A."/>
            <person name="Riley R."/>
            <person name="Mondo S."/>
            <person name="Labutti K."/>
            <person name="Haridas S."/>
            <person name="Pangalinan J."/>
            <person name="Salamov A.A."/>
            <person name="Simmons B.A."/>
            <person name="Magnuson J.K."/>
            <person name="Chen J."/>
            <person name="Drula E."/>
            <person name="Henrissat B."/>
            <person name="Wiebenga A."/>
            <person name="Lubbers R.J."/>
            <person name="Gomes A.C."/>
            <person name="Makela M.R."/>
            <person name="Stajich J."/>
            <person name="Grigoriev I.V."/>
            <person name="Mortensen U.H."/>
            <person name="De Vries R.P."/>
            <person name="Baker S.E."/>
            <person name="Andersen M.R."/>
        </authorList>
    </citation>
    <scope>NUCLEOTIDE SEQUENCE [LARGE SCALE GENOMIC DNA]</scope>
    <source>
        <strain evidence="6 7">CBS 588.65</strain>
    </source>
</reference>
<evidence type="ECO:0000313" key="6">
    <source>
        <dbReference type="EMBL" id="KAL2810020.1"/>
    </source>
</evidence>
<dbReference type="PANTHER" id="PTHR24305:SF235">
    <property type="entry name" value="CYTOCHROME P450 MONOOXYGENASE APDB-RELATED"/>
    <property type="match status" value="1"/>
</dbReference>
<comment type="cofactor">
    <cofactor evidence="1">
        <name>heme</name>
        <dbReference type="ChEBI" id="CHEBI:30413"/>
    </cofactor>
</comment>
<gene>
    <name evidence="6" type="ORF">BJX63DRAFT_331490</name>
</gene>
<dbReference type="PANTHER" id="PTHR24305">
    <property type="entry name" value="CYTOCHROME P450"/>
    <property type="match status" value="1"/>
</dbReference>
<name>A0ABR4H3L2_9EURO</name>
<comment type="caution">
    <text evidence="6">The sequence shown here is derived from an EMBL/GenBank/DDBJ whole genome shotgun (WGS) entry which is preliminary data.</text>
</comment>
<evidence type="ECO:0000256" key="2">
    <source>
        <dbReference type="ARBA" id="ARBA00010617"/>
    </source>
</evidence>
<evidence type="ECO:0000256" key="1">
    <source>
        <dbReference type="ARBA" id="ARBA00001971"/>
    </source>
</evidence>
<dbReference type="Pfam" id="PF00067">
    <property type="entry name" value="p450"/>
    <property type="match status" value="1"/>
</dbReference>
<comment type="similarity">
    <text evidence="2">Belongs to the cytochrome P450 family.</text>
</comment>
<keyword evidence="7" id="KW-1185">Reference proteome</keyword>
<dbReference type="Gene3D" id="1.10.630.10">
    <property type="entry name" value="Cytochrome P450"/>
    <property type="match status" value="2"/>
</dbReference>
<organism evidence="6 7">
    <name type="scientific">Aspergillus granulosus</name>
    <dbReference type="NCBI Taxonomy" id="176169"/>
    <lineage>
        <taxon>Eukaryota</taxon>
        <taxon>Fungi</taxon>
        <taxon>Dikarya</taxon>
        <taxon>Ascomycota</taxon>
        <taxon>Pezizomycotina</taxon>
        <taxon>Eurotiomycetes</taxon>
        <taxon>Eurotiomycetidae</taxon>
        <taxon>Eurotiales</taxon>
        <taxon>Aspergillaceae</taxon>
        <taxon>Aspergillus</taxon>
        <taxon>Aspergillus subgen. Nidulantes</taxon>
    </lineage>
</organism>
<proteinExistence type="inferred from homology"/>
<dbReference type="EMBL" id="JBFXLT010000078">
    <property type="protein sequence ID" value="KAL2810020.1"/>
    <property type="molecule type" value="Genomic_DNA"/>
</dbReference>
<keyword evidence="5" id="KW-0408">Iron</keyword>
<evidence type="ECO:0000256" key="5">
    <source>
        <dbReference type="ARBA" id="ARBA00023004"/>
    </source>
</evidence>
<sequence>MLACAVAVAVALAGVLHLLYNHSRVNSIPGPFLAALSDLWRLHAQRSPEYGRYLAELHQKYGDVVRLGPTFVSIRDDEEIARVYSGKLREELGRSGPTQLLGCQGDICQQEGAINDDLRNIVGTLRRHRNIDLTASLRFFAEEFLSRFFVSDLPHQITSDTPDARLRSPPLSIIEEQLLRGPASLLKRERLSCYTSGREASVAPFYGSGETRNTAMDYGHDPPLVLSVCIRSIITTFVAAFHLLLNNPTILSTLRREVDNSPRLWNKPTGPLWRDLTGLPYLDAVLKETMRHVLLIDYQGGIQLTTSPLGALHTRIPRGTTVSWHPFVVLCNHSIYGEDVNAFRPERWLLADPQRLASMNDSLLPLNVGITEYPKIESAWLELKKTVVVLLRGFDVSIKLN</sequence>
<keyword evidence="3" id="KW-0479">Metal-binding</keyword>
<dbReference type="InterPro" id="IPR050121">
    <property type="entry name" value="Cytochrome_P450_monoxygenase"/>
</dbReference>
<protein>
    <submittedName>
        <fullName evidence="6">Cytochrome P450</fullName>
    </submittedName>
</protein>
<dbReference type="InterPro" id="IPR036396">
    <property type="entry name" value="Cyt_P450_sf"/>
</dbReference>
<evidence type="ECO:0000256" key="3">
    <source>
        <dbReference type="ARBA" id="ARBA00022723"/>
    </source>
</evidence>
<dbReference type="SUPFAM" id="SSF48264">
    <property type="entry name" value="Cytochrome P450"/>
    <property type="match status" value="1"/>
</dbReference>
<accession>A0ABR4H3L2</accession>
<dbReference type="InterPro" id="IPR001128">
    <property type="entry name" value="Cyt_P450"/>
</dbReference>
<dbReference type="Proteomes" id="UP001610334">
    <property type="component" value="Unassembled WGS sequence"/>
</dbReference>